<organism evidence="1 2">
    <name type="scientific">Botrytis porri</name>
    <dbReference type="NCBI Taxonomy" id="87229"/>
    <lineage>
        <taxon>Eukaryota</taxon>
        <taxon>Fungi</taxon>
        <taxon>Dikarya</taxon>
        <taxon>Ascomycota</taxon>
        <taxon>Pezizomycotina</taxon>
        <taxon>Leotiomycetes</taxon>
        <taxon>Helotiales</taxon>
        <taxon>Sclerotiniaceae</taxon>
        <taxon>Botrytis</taxon>
    </lineage>
</organism>
<reference evidence="1 2" key="1">
    <citation type="submission" date="2017-12" db="EMBL/GenBank/DDBJ databases">
        <title>Comparative genomics of Botrytis spp.</title>
        <authorList>
            <person name="Valero-Jimenez C.A."/>
            <person name="Tapia P."/>
            <person name="Veloso J."/>
            <person name="Silva-Moreno E."/>
            <person name="Staats M."/>
            <person name="Valdes J.H."/>
            <person name="Van Kan J.A.L."/>
        </authorList>
    </citation>
    <scope>NUCLEOTIDE SEQUENCE [LARGE SCALE GENOMIC DNA]</scope>
    <source>
        <strain evidence="1 2">MUCL3349</strain>
    </source>
</reference>
<evidence type="ECO:0000313" key="2">
    <source>
        <dbReference type="Proteomes" id="UP000297280"/>
    </source>
</evidence>
<dbReference type="EMBL" id="PQXO01000706">
    <property type="protein sequence ID" value="TGO83075.1"/>
    <property type="molecule type" value="Genomic_DNA"/>
</dbReference>
<accession>A0A4Z1KPC1</accession>
<keyword evidence="2" id="KW-1185">Reference proteome</keyword>
<proteinExistence type="predicted"/>
<evidence type="ECO:0000313" key="1">
    <source>
        <dbReference type="EMBL" id="TGO83075.1"/>
    </source>
</evidence>
<protein>
    <submittedName>
        <fullName evidence="1">Uncharacterized protein</fullName>
    </submittedName>
</protein>
<sequence length="121" mass="13685">MKGFDRYISDLGMFRAIFEAETGRHPISNLPYASMISNKKGVQATNKRTGLCKISCHKELIVALSVAQREQYGTRGPAKISNFVVSPHAKTKSAQNSMRNILRFTEIFSDNLALRTWYSNR</sequence>
<gene>
    <name evidence="1" type="ORF">BPOR_0707g00070</name>
</gene>
<comment type="caution">
    <text evidence="1">The sequence shown here is derived from an EMBL/GenBank/DDBJ whole genome shotgun (WGS) entry which is preliminary data.</text>
</comment>
<dbReference type="Proteomes" id="UP000297280">
    <property type="component" value="Unassembled WGS sequence"/>
</dbReference>
<name>A0A4Z1KPC1_9HELO</name>
<dbReference type="AlphaFoldDB" id="A0A4Z1KPC1"/>